<organism evidence="2">
    <name type="scientific">uncultured Caudovirales phage</name>
    <dbReference type="NCBI Taxonomy" id="2100421"/>
    <lineage>
        <taxon>Viruses</taxon>
        <taxon>Duplodnaviria</taxon>
        <taxon>Heunggongvirae</taxon>
        <taxon>Uroviricota</taxon>
        <taxon>Caudoviricetes</taxon>
        <taxon>Peduoviridae</taxon>
        <taxon>Maltschvirus</taxon>
        <taxon>Maltschvirus maltsch</taxon>
    </lineage>
</organism>
<sequence>MNKQFDVNEFPKKVAVVSDVHGNLQALEVVLAEIKDGGFDEIWHTGDIVGYGARPNEVVKLLKRAGAKGISGNHDAEAIDAYSNAPNFNPAARAAILWTKKMLDVESLDWLSDLRPLNLLGIGNERVLLTHGSPRSPHSEYMSPINAGDAFKALEDFGASFGLFGHTHVPVEIFKRLPKSQPYSAYEEVLFMATQYAENYLTPLMLPTAAIGAWINSGSVGQPRDGDSRASWLSLEVAPSGIAHRQIHRAEYDIEGAKRDILQAGLPESLASRLGFGA</sequence>
<dbReference type="InterPro" id="IPR050126">
    <property type="entry name" value="Ap4A_hydrolase"/>
</dbReference>
<dbReference type="EMBL" id="LR797285">
    <property type="protein sequence ID" value="CAB4199107.1"/>
    <property type="molecule type" value="Genomic_DNA"/>
</dbReference>
<dbReference type="Pfam" id="PF12850">
    <property type="entry name" value="Metallophos_2"/>
    <property type="match status" value="1"/>
</dbReference>
<gene>
    <name evidence="2" type="ORF">UFOVP1336_11</name>
</gene>
<evidence type="ECO:0000313" key="2">
    <source>
        <dbReference type="EMBL" id="CAB4199107.1"/>
    </source>
</evidence>
<dbReference type="SUPFAM" id="SSF56300">
    <property type="entry name" value="Metallo-dependent phosphatases"/>
    <property type="match status" value="1"/>
</dbReference>
<dbReference type="CDD" id="cd00838">
    <property type="entry name" value="MPP_superfamily"/>
    <property type="match status" value="1"/>
</dbReference>
<dbReference type="Gene3D" id="3.60.21.10">
    <property type="match status" value="1"/>
</dbReference>
<proteinExistence type="predicted"/>
<feature type="domain" description="Calcineurin-like phosphoesterase" evidence="1">
    <location>
        <begin position="13"/>
        <end position="179"/>
    </location>
</feature>
<dbReference type="InterPro" id="IPR011152">
    <property type="entry name" value="Pesterase_MJ0912"/>
</dbReference>
<dbReference type="PIRSF" id="PIRSF000883">
    <property type="entry name" value="Pesterase_MJ0912"/>
    <property type="match status" value="1"/>
</dbReference>
<dbReference type="InterPro" id="IPR024654">
    <property type="entry name" value="Calcineurin-like_PHP_lpxH"/>
</dbReference>
<dbReference type="PANTHER" id="PTHR42850:SF2">
    <property type="entry name" value="BLL5683 PROTEIN"/>
    <property type="match status" value="1"/>
</dbReference>
<accession>A0A6J5RXS2</accession>
<dbReference type="GO" id="GO:0016791">
    <property type="term" value="F:phosphatase activity"/>
    <property type="evidence" value="ECO:0007669"/>
    <property type="project" value="TreeGrafter"/>
</dbReference>
<dbReference type="PANTHER" id="PTHR42850">
    <property type="entry name" value="METALLOPHOSPHOESTERASE"/>
    <property type="match status" value="1"/>
</dbReference>
<evidence type="ECO:0000259" key="1">
    <source>
        <dbReference type="Pfam" id="PF12850"/>
    </source>
</evidence>
<dbReference type="InterPro" id="IPR029052">
    <property type="entry name" value="Metallo-depent_PP-like"/>
</dbReference>
<reference evidence="2" key="1">
    <citation type="submission" date="2020-05" db="EMBL/GenBank/DDBJ databases">
        <authorList>
            <person name="Chiriac C."/>
            <person name="Salcher M."/>
            <person name="Ghai R."/>
            <person name="Kavagutti S V."/>
        </authorList>
    </citation>
    <scope>NUCLEOTIDE SEQUENCE</scope>
</reference>
<protein>
    <submittedName>
        <fullName evidence="2">COG0622 Predicted phosphoesterase</fullName>
    </submittedName>
</protein>
<name>A0A6J5RXS2_9CAUD</name>